<reference evidence="2 3" key="1">
    <citation type="submission" date="2021-08" db="EMBL/GenBank/DDBJ databases">
        <title>Draft Genome Sequence of Phanerochaete sordida strain YK-624.</title>
        <authorList>
            <person name="Mori T."/>
            <person name="Dohra H."/>
            <person name="Suzuki T."/>
            <person name="Kawagishi H."/>
            <person name="Hirai H."/>
        </authorList>
    </citation>
    <scope>NUCLEOTIDE SEQUENCE [LARGE SCALE GENOMIC DNA]</scope>
    <source>
        <strain evidence="2 3">YK-624</strain>
    </source>
</reference>
<name>A0A9P3GIB6_9APHY</name>
<protein>
    <submittedName>
        <fullName evidence="2">Uncharacterized protein</fullName>
    </submittedName>
</protein>
<dbReference type="Proteomes" id="UP000703269">
    <property type="component" value="Unassembled WGS sequence"/>
</dbReference>
<proteinExistence type="predicted"/>
<keyword evidence="3" id="KW-1185">Reference proteome</keyword>
<sequence>MSHLTSDGEHIHATEAQPLNSVVPPDPAQNSDGRSQLADKTRELVDKAAAKLPARFENYPDTDAARERALTDSVRAGVVDDIPLEEQRKLYEAGPREV</sequence>
<accession>A0A9P3GIB6</accession>
<evidence type="ECO:0000313" key="3">
    <source>
        <dbReference type="Proteomes" id="UP000703269"/>
    </source>
</evidence>
<feature type="region of interest" description="Disordered" evidence="1">
    <location>
        <begin position="1"/>
        <end position="38"/>
    </location>
</feature>
<evidence type="ECO:0000313" key="2">
    <source>
        <dbReference type="EMBL" id="GJE95615.1"/>
    </source>
</evidence>
<dbReference type="AlphaFoldDB" id="A0A9P3GIB6"/>
<dbReference type="EMBL" id="BPQB01000050">
    <property type="protein sequence ID" value="GJE95615.1"/>
    <property type="molecule type" value="Genomic_DNA"/>
</dbReference>
<feature type="compositionally biased region" description="Basic and acidic residues" evidence="1">
    <location>
        <begin position="1"/>
        <end position="13"/>
    </location>
</feature>
<comment type="caution">
    <text evidence="2">The sequence shown here is derived from an EMBL/GenBank/DDBJ whole genome shotgun (WGS) entry which is preliminary data.</text>
</comment>
<gene>
    <name evidence="2" type="ORF">PsYK624_118010</name>
</gene>
<evidence type="ECO:0000256" key="1">
    <source>
        <dbReference type="SAM" id="MobiDB-lite"/>
    </source>
</evidence>
<organism evidence="2 3">
    <name type="scientific">Phanerochaete sordida</name>
    <dbReference type="NCBI Taxonomy" id="48140"/>
    <lineage>
        <taxon>Eukaryota</taxon>
        <taxon>Fungi</taxon>
        <taxon>Dikarya</taxon>
        <taxon>Basidiomycota</taxon>
        <taxon>Agaricomycotina</taxon>
        <taxon>Agaricomycetes</taxon>
        <taxon>Polyporales</taxon>
        <taxon>Phanerochaetaceae</taxon>
        <taxon>Phanerochaete</taxon>
    </lineage>
</organism>